<dbReference type="Proteomes" id="UP000029692">
    <property type="component" value="Unassembled WGS sequence"/>
</dbReference>
<comment type="caution">
    <text evidence="1">The sequence shown here is derived from an EMBL/GenBank/DDBJ whole genome shotgun (WGS) entry which is preliminary data.</text>
</comment>
<dbReference type="STRING" id="1480694.DC28_00300"/>
<evidence type="ECO:0008006" key="3">
    <source>
        <dbReference type="Google" id="ProtNLM"/>
    </source>
</evidence>
<sequence>MLSCIGLLSVQTVFSQSAPDINMNPNTLVLSRKLGDQMLGFNAGVYLPLFTHNPNTGVITPQIGDPDGMTLGGSGTLRWGAFLNSIMNLGLDLSWSFNFGPNDDLVSQFTPITARLSTYLRTGSFEFPIHVGVGLNVLSYKITTTLTPVVKLGVSGLYNISPDWGFGLNLMYWWVPDIYGSSTETPPPADTRFGNFLEISLSAIYNF</sequence>
<dbReference type="EMBL" id="JNUP01000003">
    <property type="protein sequence ID" value="KGE73712.1"/>
    <property type="molecule type" value="Genomic_DNA"/>
</dbReference>
<dbReference type="SUPFAM" id="SSF56925">
    <property type="entry name" value="OMPA-like"/>
    <property type="match status" value="1"/>
</dbReference>
<name>A0A098R4N1_9SPIO</name>
<dbReference type="NCBIfam" id="NF047328">
    <property type="entry name" value="OMP_TP0733"/>
    <property type="match status" value="1"/>
</dbReference>
<dbReference type="InterPro" id="IPR011250">
    <property type="entry name" value="OMP/PagP_B-barrel"/>
</dbReference>
<evidence type="ECO:0000313" key="2">
    <source>
        <dbReference type="Proteomes" id="UP000029692"/>
    </source>
</evidence>
<protein>
    <recommendedName>
        <fullName evidence="3">Outer membrane protein beta-barrel domain-containing protein</fullName>
    </recommendedName>
</protein>
<dbReference type="AlphaFoldDB" id="A0A098R4N1"/>
<evidence type="ECO:0000313" key="1">
    <source>
        <dbReference type="EMBL" id="KGE73712.1"/>
    </source>
</evidence>
<accession>A0A098R4N1</accession>
<keyword evidence="2" id="KW-1185">Reference proteome</keyword>
<proteinExistence type="predicted"/>
<reference evidence="1 2" key="1">
    <citation type="submission" date="2014-05" db="EMBL/GenBank/DDBJ databases">
        <title>De novo Genome Sequence of Spirocheata sp.</title>
        <authorList>
            <person name="Shivani Y."/>
            <person name="Subhash Y."/>
            <person name="Tushar L."/>
            <person name="Sasikala C."/>
            <person name="Ramana C.V."/>
        </authorList>
    </citation>
    <scope>NUCLEOTIDE SEQUENCE [LARGE SCALE GENOMIC DNA]</scope>
    <source>
        <strain evidence="1 2">JC230</strain>
    </source>
</reference>
<organism evidence="1 2">
    <name type="scientific">Spirochaeta lutea</name>
    <dbReference type="NCBI Taxonomy" id="1480694"/>
    <lineage>
        <taxon>Bacteria</taxon>
        <taxon>Pseudomonadati</taxon>
        <taxon>Spirochaetota</taxon>
        <taxon>Spirochaetia</taxon>
        <taxon>Spirochaetales</taxon>
        <taxon>Spirochaetaceae</taxon>
        <taxon>Spirochaeta</taxon>
    </lineage>
</organism>
<gene>
    <name evidence="1" type="ORF">DC28_00300</name>
</gene>